<dbReference type="PATRIC" id="fig|454.4.peg.896"/>
<gene>
    <name evidence="2" type="ORF">Lisr_0832</name>
</gene>
<evidence type="ECO:0000256" key="1">
    <source>
        <dbReference type="SAM" id="Coils"/>
    </source>
</evidence>
<dbReference type="RefSeq" id="WP_058501206.1">
    <property type="nucleotide sequence ID" value="NZ_CAAAJA010000061.1"/>
</dbReference>
<keyword evidence="3" id="KW-1185">Reference proteome</keyword>
<proteinExistence type="predicted"/>
<sequence length="66" mass="7470">MQLNNAISCNERIIFELSNVANEIQELEAQFSLLELDDIEKAIKKIKSAIRDKYNKPASAVFSVTI</sequence>
<evidence type="ECO:0000313" key="2">
    <source>
        <dbReference type="EMBL" id="KTD29324.1"/>
    </source>
</evidence>
<feature type="coiled-coil region" evidence="1">
    <location>
        <begin position="10"/>
        <end position="56"/>
    </location>
</feature>
<evidence type="ECO:0000313" key="3">
    <source>
        <dbReference type="Proteomes" id="UP000054761"/>
    </source>
</evidence>
<comment type="caution">
    <text evidence="2">The sequence shown here is derived from an EMBL/GenBank/DDBJ whole genome shotgun (WGS) entry which is preliminary data.</text>
</comment>
<keyword evidence="1" id="KW-0175">Coiled coil</keyword>
<dbReference type="STRING" id="454.Lisr_0832"/>
<dbReference type="OrthoDB" id="9966810at2"/>
<organism evidence="2 3">
    <name type="scientific">Legionella israelensis</name>
    <dbReference type="NCBI Taxonomy" id="454"/>
    <lineage>
        <taxon>Bacteria</taxon>
        <taxon>Pseudomonadati</taxon>
        <taxon>Pseudomonadota</taxon>
        <taxon>Gammaproteobacteria</taxon>
        <taxon>Legionellales</taxon>
        <taxon>Legionellaceae</taxon>
        <taxon>Legionella</taxon>
    </lineage>
</organism>
<protein>
    <submittedName>
        <fullName evidence="2">Uncharacterized protein</fullName>
    </submittedName>
</protein>
<reference evidence="2 3" key="1">
    <citation type="submission" date="2015-11" db="EMBL/GenBank/DDBJ databases">
        <title>Genomic analysis of 38 Legionella species identifies large and diverse effector repertoires.</title>
        <authorList>
            <person name="Burstein D."/>
            <person name="Amaro F."/>
            <person name="Zusman T."/>
            <person name="Lifshitz Z."/>
            <person name="Cohen O."/>
            <person name="Gilbert J.A."/>
            <person name="Pupko T."/>
            <person name="Shuman H.A."/>
            <person name="Segal G."/>
        </authorList>
    </citation>
    <scope>NUCLEOTIDE SEQUENCE [LARGE SCALE GENOMIC DNA]</scope>
    <source>
        <strain evidence="2 3">Bercovier 4</strain>
    </source>
</reference>
<name>A0A0W0WAE1_9GAMM</name>
<accession>A0A0W0WAE1</accession>
<dbReference type="Proteomes" id="UP000054761">
    <property type="component" value="Unassembled WGS sequence"/>
</dbReference>
<dbReference type="EMBL" id="LNYH01000041">
    <property type="protein sequence ID" value="KTD29324.1"/>
    <property type="molecule type" value="Genomic_DNA"/>
</dbReference>
<dbReference type="GeneID" id="39688723"/>
<dbReference type="AlphaFoldDB" id="A0A0W0WAE1"/>